<dbReference type="Gene3D" id="3.80.20.20">
    <property type="entry name" value="Receptor L-domain"/>
    <property type="match status" value="1"/>
</dbReference>
<feature type="chain" id="PRO_5019262348" description="Receptor L-domain domain-containing protein" evidence="7">
    <location>
        <begin position="22"/>
        <end position="366"/>
    </location>
</feature>
<dbReference type="EMBL" id="RBNJ01022318">
    <property type="protein sequence ID" value="RUS18434.1"/>
    <property type="molecule type" value="Genomic_DNA"/>
</dbReference>
<keyword evidence="4 7" id="KW-0732">Signal</keyword>
<dbReference type="InterPro" id="IPR036941">
    <property type="entry name" value="Rcpt_L-dom_sf"/>
</dbReference>
<keyword evidence="3" id="KW-0964">Secreted</keyword>
<keyword evidence="9" id="KW-1185">Reference proteome</keyword>
<comment type="caution">
    <text evidence="8">The sequence shown here is derived from an EMBL/GenBank/DDBJ whole genome shotgun (WGS) entry which is preliminary data.</text>
</comment>
<comment type="subcellular location">
    <subcellularLocation>
        <location evidence="1">Secreted</location>
        <location evidence="1">Cell wall</location>
    </subcellularLocation>
</comment>
<protein>
    <recommendedName>
        <fullName evidence="10">Receptor L-domain domain-containing protein</fullName>
    </recommendedName>
</protein>
<dbReference type="InterPro" id="IPR051648">
    <property type="entry name" value="CWI-Assembly_Regulator"/>
</dbReference>
<evidence type="ECO:0008006" key="10">
    <source>
        <dbReference type="Google" id="ProtNLM"/>
    </source>
</evidence>
<evidence type="ECO:0000256" key="6">
    <source>
        <dbReference type="SAM" id="MobiDB-lite"/>
    </source>
</evidence>
<keyword evidence="5" id="KW-0325">Glycoprotein</keyword>
<feature type="signal peptide" evidence="7">
    <location>
        <begin position="1"/>
        <end position="21"/>
    </location>
</feature>
<evidence type="ECO:0000313" key="9">
    <source>
        <dbReference type="Proteomes" id="UP000274822"/>
    </source>
</evidence>
<evidence type="ECO:0000256" key="1">
    <source>
        <dbReference type="ARBA" id="ARBA00004191"/>
    </source>
</evidence>
<feature type="region of interest" description="Disordered" evidence="6">
    <location>
        <begin position="35"/>
        <end position="66"/>
    </location>
</feature>
<evidence type="ECO:0000313" key="8">
    <source>
        <dbReference type="EMBL" id="RUS18434.1"/>
    </source>
</evidence>
<dbReference type="SUPFAM" id="SSF52058">
    <property type="entry name" value="L domain-like"/>
    <property type="match status" value="1"/>
</dbReference>
<evidence type="ECO:0000256" key="2">
    <source>
        <dbReference type="ARBA" id="ARBA00022512"/>
    </source>
</evidence>
<dbReference type="PANTHER" id="PTHR31018:SF3">
    <property type="entry name" value="RECEPTOR PROTEIN-TYROSINE KINASE"/>
    <property type="match status" value="1"/>
</dbReference>
<gene>
    <name evidence="8" type="ORF">BC938DRAFT_475969</name>
</gene>
<name>A0A433PLI8_9FUNG</name>
<keyword evidence="2" id="KW-0134">Cell wall</keyword>
<dbReference type="Proteomes" id="UP000274822">
    <property type="component" value="Unassembled WGS sequence"/>
</dbReference>
<accession>A0A433PLI8</accession>
<evidence type="ECO:0000256" key="7">
    <source>
        <dbReference type="SAM" id="SignalP"/>
    </source>
</evidence>
<dbReference type="PANTHER" id="PTHR31018">
    <property type="entry name" value="SPORULATION-SPECIFIC PROTEIN-RELATED"/>
    <property type="match status" value="1"/>
</dbReference>
<evidence type="ECO:0000256" key="5">
    <source>
        <dbReference type="ARBA" id="ARBA00023180"/>
    </source>
</evidence>
<evidence type="ECO:0000256" key="3">
    <source>
        <dbReference type="ARBA" id="ARBA00022525"/>
    </source>
</evidence>
<sequence length="366" mass="38615">MKLRLAFIVFFEILFLTTSDAALVTTTTHPSVTRHAKFVSSDARHPAQESGSPTTGDPVPTSIPSDDYRQTCGIADGVTFVQSQADAIALSNCTDVVGSLTIQGPGITSLAPLSNLRQVDGTLELGNLKGLTTLQGLESLRIITTGIQIHDIPLLTSVSGLVSIKKFPRIFQLTNCDQLRSLTGLPLLPAGSIQITNITITANALLADISALSIFATQRPQLGANVVIASNPALVSLQGLEGINQISRLRLVNNQRLSSIRALTSVVTWGPGPIEMMGNTVLCDLEGVNTTIIAQVSWGSLTLQKGCGGGVMTGGPGQLPPGVSLVSTKSAAVGRVTAEGWLLGMMILLTWDSCNYLLSRNLEYKQ</sequence>
<organism evidence="8 9">
    <name type="scientific">Jimgerdemannia flammicorona</name>
    <dbReference type="NCBI Taxonomy" id="994334"/>
    <lineage>
        <taxon>Eukaryota</taxon>
        <taxon>Fungi</taxon>
        <taxon>Fungi incertae sedis</taxon>
        <taxon>Mucoromycota</taxon>
        <taxon>Mucoromycotina</taxon>
        <taxon>Endogonomycetes</taxon>
        <taxon>Endogonales</taxon>
        <taxon>Endogonaceae</taxon>
        <taxon>Jimgerdemannia</taxon>
    </lineage>
</organism>
<dbReference type="AlphaFoldDB" id="A0A433PLI8"/>
<reference evidence="8 9" key="1">
    <citation type="journal article" date="2018" name="New Phytol.">
        <title>Phylogenomics of Endogonaceae and evolution of mycorrhizas within Mucoromycota.</title>
        <authorList>
            <person name="Chang Y."/>
            <person name="Desiro A."/>
            <person name="Na H."/>
            <person name="Sandor L."/>
            <person name="Lipzen A."/>
            <person name="Clum A."/>
            <person name="Barry K."/>
            <person name="Grigoriev I.V."/>
            <person name="Martin F.M."/>
            <person name="Stajich J.E."/>
            <person name="Smith M.E."/>
            <person name="Bonito G."/>
            <person name="Spatafora J.W."/>
        </authorList>
    </citation>
    <scope>NUCLEOTIDE SEQUENCE [LARGE SCALE GENOMIC DNA]</scope>
    <source>
        <strain evidence="8 9">AD002</strain>
    </source>
</reference>
<evidence type="ECO:0000256" key="4">
    <source>
        <dbReference type="ARBA" id="ARBA00022729"/>
    </source>
</evidence>
<proteinExistence type="predicted"/>